<organism evidence="13 14">
    <name type="scientific">Paenibacillus lutimineralis</name>
    <dbReference type="NCBI Taxonomy" id="2707005"/>
    <lineage>
        <taxon>Bacteria</taxon>
        <taxon>Bacillati</taxon>
        <taxon>Bacillota</taxon>
        <taxon>Bacilli</taxon>
        <taxon>Bacillales</taxon>
        <taxon>Paenibacillaceae</taxon>
        <taxon>Paenibacillus</taxon>
    </lineage>
</organism>
<dbReference type="NCBIfam" id="TIGR00594">
    <property type="entry name" value="polc"/>
    <property type="match status" value="1"/>
</dbReference>
<dbReference type="NCBIfam" id="NF005298">
    <property type="entry name" value="PRK06826.1"/>
    <property type="match status" value="1"/>
</dbReference>
<evidence type="ECO:0000256" key="2">
    <source>
        <dbReference type="ARBA" id="ARBA00009496"/>
    </source>
</evidence>
<dbReference type="KEGG" id="plut:EI981_19980"/>
<feature type="region of interest" description="Disordered" evidence="11">
    <location>
        <begin position="824"/>
        <end position="856"/>
    </location>
</feature>
<dbReference type="GO" id="GO:0008408">
    <property type="term" value="F:3'-5' exonuclease activity"/>
    <property type="evidence" value="ECO:0007669"/>
    <property type="project" value="InterPro"/>
</dbReference>
<dbReference type="InterPro" id="IPR040982">
    <property type="entry name" value="DNA_pol3_finger"/>
</dbReference>
<evidence type="ECO:0000256" key="5">
    <source>
        <dbReference type="ARBA" id="ARBA00022679"/>
    </source>
</evidence>
<dbReference type="InterPro" id="IPR004365">
    <property type="entry name" value="NA-bd_OB_tRNA"/>
</dbReference>
<evidence type="ECO:0000256" key="11">
    <source>
        <dbReference type="SAM" id="MobiDB-lite"/>
    </source>
</evidence>
<evidence type="ECO:0000313" key="13">
    <source>
        <dbReference type="EMBL" id="AZS16505.1"/>
    </source>
</evidence>
<keyword evidence="6 13" id="KW-0548">Nucleotidyltransferase</keyword>
<dbReference type="RefSeq" id="WP_127001170.1">
    <property type="nucleotide sequence ID" value="NZ_CP034346.1"/>
</dbReference>
<dbReference type="EMBL" id="CP034346">
    <property type="protein sequence ID" value="AZS16505.1"/>
    <property type="molecule type" value="Genomic_DNA"/>
</dbReference>
<comment type="similarity">
    <text evidence="2">Belongs to the DNA polymerase type-C family. DnaE subfamily.</text>
</comment>
<evidence type="ECO:0000256" key="6">
    <source>
        <dbReference type="ARBA" id="ARBA00022695"/>
    </source>
</evidence>
<comment type="subcellular location">
    <subcellularLocation>
        <location evidence="1">Cytoplasm</location>
    </subcellularLocation>
</comment>
<keyword evidence="8" id="KW-0239">DNA-directed DNA polymerase</keyword>
<dbReference type="InterPro" id="IPR004805">
    <property type="entry name" value="DnaE2/DnaE/PolC"/>
</dbReference>
<dbReference type="GO" id="GO:0003676">
    <property type="term" value="F:nucleic acid binding"/>
    <property type="evidence" value="ECO:0007669"/>
    <property type="project" value="InterPro"/>
</dbReference>
<dbReference type="Pfam" id="PF07733">
    <property type="entry name" value="DNA_pol3_alpha"/>
    <property type="match status" value="1"/>
</dbReference>
<dbReference type="InterPro" id="IPR016195">
    <property type="entry name" value="Pol/histidinol_Pase-like"/>
</dbReference>
<dbReference type="Gene3D" id="1.10.150.870">
    <property type="match status" value="1"/>
</dbReference>
<dbReference type="SUPFAM" id="SSF89550">
    <property type="entry name" value="PHP domain-like"/>
    <property type="match status" value="1"/>
</dbReference>
<dbReference type="PANTHER" id="PTHR32294">
    <property type="entry name" value="DNA POLYMERASE III SUBUNIT ALPHA"/>
    <property type="match status" value="1"/>
</dbReference>
<protein>
    <recommendedName>
        <fullName evidence="4">DNA polymerase III subunit alpha</fullName>
        <ecNumber evidence="3">2.7.7.7</ecNumber>
    </recommendedName>
</protein>
<dbReference type="InterPro" id="IPR029460">
    <property type="entry name" value="DNAPol_HHH"/>
</dbReference>
<sequence length="1295" mass="141794">MDSFVHLHVHSEYSLLDGAARLEDLVKRAAGLGMKALALTDHGVMYGAVPFYKLCKANGIKPIIGCEMYFTAGSRKERGSRKDQPIHHLILLAKNLQGYQNLMRLCSIAQLEGFHYKPRIDWEVLERHAEGLVCLSACLGGEVPQHLLHGRYEEAKRAALRYKAAFGEDFYLELQDHSIPEQKKVNPQLIQLAEETGISLVATNDVHYLEQDDAEVQDVLICIGTGKSVEDEDRLKMNTNQLYLKDGAQMAMLFPHVPEAIRNTAVIAEKCDLELEFGKHILPAYRPIPEGMDVVSYLETLCQQGLVERYGGLPEWQSEEAQTSLQKRLKYELGVIANMGFSDYFLIVWDFIAFAHRHGIATGPGRGSSAGSIVAYVLHITNVDPMKYNLLFERFLNPERVTMPDIDIDFSDLRRDEVIAYVADKYGSAHVAQIITFGTMAARAAVRDVGRALGVPFGEVDKVAKLIPGNLGMTIERAMKESPDLKGLYDSQPRIHGLLDMAMKVEGMPRHASTHAAGVVISRDPLTDAVPLQTGSEGTALTQYSMENLEAIGLLKMDFLGLRTLSIIERCMKWITEESGDAPDFRIIPDDDHKTYEMLGRGETTGVFQLESAGMRRVLRDLKPSQFEDVISVLALYRPGPMEFIPNYISSKHGLSEVHYPHPDLEPILKDTYGIIVYQEQIMQIASRMAGFSLGEADLLRRAVSKKKREVLDEQRGHFVAGSKAQGYMEKDANAVYDMIVRFADYGFPRAHAAAYGVLAFQTAYLKAHYPVHFMASMLTAVMGSHRKVAEYIVECRRMGIVVLPPDVNESGVLFTPRVNSTSKTGTVGNSEVINGTDTPMNSGADSNSESNSESGEPYGVIRFGLAAIKNVGTQAMESILKERQERPFDSLLDFCRRVDLRVCNKRVIESLIQGGAFDSLPGHRAQLLAMLDETVEAATKWRKERDDLQIQLFDFIETPNWDIEYPEIPKFTVGQQLELERELLGLYLSGHPLDDFDELMDEDGIDRLMDLAEAADESEAVVAGMVVSLKTIMTKQGKPMAFIELEDQIERCEVVLFPNVWRRCAPHVTKGTLLALRATVQQQDEGFKLLADEVAPLSAQSLTALRRGLGRRRSAAAGAGASRAGSGGATGGSTAVGAANAPGAVLPGGAAAAPVRGSGASEPLPAPAGAAAQAGAGPGGVEAGASGKPGTSDTLVSDASRAGSPADAASAAGRERKKTEQRVFIKITTAAENAGLLVQLKQLLQLHPGPLATVLFYESTGKLLALSDLYSIKPSPDLLHEMEQMLGQDTVKIR</sequence>
<dbReference type="Pfam" id="PF02811">
    <property type="entry name" value="PHP"/>
    <property type="match status" value="1"/>
</dbReference>
<dbReference type="SMART" id="SM00481">
    <property type="entry name" value="POLIIIAc"/>
    <property type="match status" value="1"/>
</dbReference>
<comment type="catalytic activity">
    <reaction evidence="10">
        <text>DNA(n) + a 2'-deoxyribonucleoside 5'-triphosphate = DNA(n+1) + diphosphate</text>
        <dbReference type="Rhea" id="RHEA:22508"/>
        <dbReference type="Rhea" id="RHEA-COMP:17339"/>
        <dbReference type="Rhea" id="RHEA-COMP:17340"/>
        <dbReference type="ChEBI" id="CHEBI:33019"/>
        <dbReference type="ChEBI" id="CHEBI:61560"/>
        <dbReference type="ChEBI" id="CHEBI:173112"/>
        <dbReference type="EC" id="2.7.7.7"/>
    </reaction>
</comment>
<comment type="function">
    <text evidence="9">DNA polymerase III is a complex, multichain enzyme responsible for most of the replicative synthesis in bacteria. This DNA polymerase also exhibits 3' to 5' exonuclease activity. The alpha chain is the DNA polymerase.</text>
</comment>
<dbReference type="InterPro" id="IPR003141">
    <property type="entry name" value="Pol/His_phosphatase_N"/>
</dbReference>
<dbReference type="EC" id="2.7.7.7" evidence="3"/>
<proteinExistence type="inferred from homology"/>
<name>A0A3S9V1N7_9BACL</name>
<dbReference type="InterPro" id="IPR004013">
    <property type="entry name" value="PHP_dom"/>
</dbReference>
<evidence type="ECO:0000256" key="9">
    <source>
        <dbReference type="ARBA" id="ARBA00025611"/>
    </source>
</evidence>
<dbReference type="Pfam" id="PF01336">
    <property type="entry name" value="tRNA_anti-codon"/>
    <property type="match status" value="1"/>
</dbReference>
<gene>
    <name evidence="13" type="ORF">EI981_19980</name>
</gene>
<dbReference type="Gene3D" id="1.10.10.1600">
    <property type="entry name" value="Bacterial DNA polymerase III alpha subunit, thumb domain"/>
    <property type="match status" value="1"/>
</dbReference>
<dbReference type="NCBIfam" id="NF004226">
    <property type="entry name" value="PRK05673.1"/>
    <property type="match status" value="1"/>
</dbReference>
<evidence type="ECO:0000259" key="12">
    <source>
        <dbReference type="SMART" id="SM00481"/>
    </source>
</evidence>
<evidence type="ECO:0000256" key="8">
    <source>
        <dbReference type="ARBA" id="ARBA00022932"/>
    </source>
</evidence>
<dbReference type="InterPro" id="IPR011708">
    <property type="entry name" value="DNA_pol3_alpha_NTPase_dom"/>
</dbReference>
<evidence type="ECO:0000256" key="7">
    <source>
        <dbReference type="ARBA" id="ARBA00022705"/>
    </source>
</evidence>
<evidence type="ECO:0000256" key="10">
    <source>
        <dbReference type="ARBA" id="ARBA00049244"/>
    </source>
</evidence>
<keyword evidence="7" id="KW-0235">DNA replication</keyword>
<dbReference type="Pfam" id="PF14579">
    <property type="entry name" value="HHH_6"/>
    <property type="match status" value="1"/>
</dbReference>
<reference evidence="14" key="1">
    <citation type="submission" date="2018-12" db="EMBL/GenBank/DDBJ databases">
        <title>Complete genome sequence of Paenibacillus sp. MBLB1234.</title>
        <authorList>
            <person name="Nam Y.-D."/>
            <person name="Kang J."/>
            <person name="Chung W.-H."/>
            <person name="Park Y.S."/>
        </authorList>
    </citation>
    <scope>NUCLEOTIDE SEQUENCE [LARGE SCALE GENOMIC DNA]</scope>
    <source>
        <strain evidence="14">MBLB1234</strain>
    </source>
</reference>
<evidence type="ECO:0000256" key="4">
    <source>
        <dbReference type="ARBA" id="ARBA00019114"/>
    </source>
</evidence>
<dbReference type="GO" id="GO:0003887">
    <property type="term" value="F:DNA-directed DNA polymerase activity"/>
    <property type="evidence" value="ECO:0007669"/>
    <property type="project" value="UniProtKB-KW"/>
</dbReference>
<feature type="region of interest" description="Disordered" evidence="11">
    <location>
        <begin position="1151"/>
        <end position="1216"/>
    </location>
</feature>
<accession>A0A3S9V1N7</accession>
<dbReference type="CDD" id="cd12113">
    <property type="entry name" value="PHP_PolIIIA_DnaE3"/>
    <property type="match status" value="1"/>
</dbReference>
<feature type="compositionally biased region" description="Low complexity" evidence="11">
    <location>
        <begin position="1151"/>
        <end position="1176"/>
    </location>
</feature>
<keyword evidence="14" id="KW-1185">Reference proteome</keyword>
<feature type="compositionally biased region" description="Low complexity" evidence="11">
    <location>
        <begin position="842"/>
        <end position="856"/>
    </location>
</feature>
<dbReference type="CDD" id="cd04485">
    <property type="entry name" value="DnaE_OBF"/>
    <property type="match status" value="1"/>
</dbReference>
<feature type="compositionally biased region" description="Low complexity" evidence="11">
    <location>
        <begin position="1198"/>
        <end position="1213"/>
    </location>
</feature>
<dbReference type="Pfam" id="PF17657">
    <property type="entry name" value="DNA_pol3_finger"/>
    <property type="match status" value="1"/>
</dbReference>
<evidence type="ECO:0000313" key="14">
    <source>
        <dbReference type="Proteomes" id="UP000270678"/>
    </source>
</evidence>
<feature type="compositionally biased region" description="Polar residues" evidence="11">
    <location>
        <begin position="824"/>
        <end position="841"/>
    </location>
</feature>
<evidence type="ECO:0000256" key="3">
    <source>
        <dbReference type="ARBA" id="ARBA00012417"/>
    </source>
</evidence>
<dbReference type="Gene3D" id="3.20.20.140">
    <property type="entry name" value="Metal-dependent hydrolases"/>
    <property type="match status" value="1"/>
</dbReference>
<dbReference type="InterPro" id="IPR041931">
    <property type="entry name" value="DNA_pol3_alpha_thumb_dom"/>
</dbReference>
<dbReference type="Proteomes" id="UP000270678">
    <property type="component" value="Chromosome"/>
</dbReference>
<dbReference type="PANTHER" id="PTHR32294:SF0">
    <property type="entry name" value="DNA POLYMERASE III SUBUNIT ALPHA"/>
    <property type="match status" value="1"/>
</dbReference>
<feature type="domain" description="Polymerase/histidinol phosphatase N-terminal" evidence="12">
    <location>
        <begin position="5"/>
        <end position="72"/>
    </location>
</feature>
<evidence type="ECO:0000256" key="1">
    <source>
        <dbReference type="ARBA" id="ARBA00004496"/>
    </source>
</evidence>
<dbReference type="GO" id="GO:0006260">
    <property type="term" value="P:DNA replication"/>
    <property type="evidence" value="ECO:0007669"/>
    <property type="project" value="UniProtKB-KW"/>
</dbReference>
<keyword evidence="5 13" id="KW-0808">Transferase</keyword>
<dbReference type="OrthoDB" id="9803237at2"/>
<dbReference type="SUPFAM" id="SSF160975">
    <property type="entry name" value="AF1531-like"/>
    <property type="match status" value="1"/>
</dbReference>
<dbReference type="GO" id="GO:0005737">
    <property type="term" value="C:cytoplasm"/>
    <property type="evidence" value="ECO:0007669"/>
    <property type="project" value="UniProtKB-SubCell"/>
</dbReference>